<evidence type="ECO:0000313" key="6">
    <source>
        <dbReference type="Proteomes" id="UP001244427"/>
    </source>
</evidence>
<evidence type="ECO:0000313" key="5">
    <source>
        <dbReference type="EMBL" id="MDQ0647654.1"/>
    </source>
</evidence>
<evidence type="ECO:0000256" key="2">
    <source>
        <dbReference type="ARBA" id="ARBA00023163"/>
    </source>
</evidence>
<evidence type="ECO:0000256" key="1">
    <source>
        <dbReference type="ARBA" id="ARBA00023015"/>
    </source>
</evidence>
<keyword evidence="1" id="KW-0805">Transcription regulation</keyword>
<comment type="caution">
    <text evidence="5">The sequence shown here is derived from an EMBL/GenBank/DDBJ whole genome shotgun (WGS) entry which is preliminary data.</text>
</comment>
<dbReference type="InterPro" id="IPR027383">
    <property type="entry name" value="Znf_put"/>
</dbReference>
<feature type="domain" description="Putative zinc-finger" evidence="4">
    <location>
        <begin position="14"/>
        <end position="39"/>
    </location>
</feature>
<dbReference type="RefSeq" id="WP_307295620.1">
    <property type="nucleotide sequence ID" value="NZ_JAUSXV010000001.1"/>
</dbReference>
<accession>A0AAW8EYA0</accession>
<name>A0AAW8EYA0_9MICO</name>
<evidence type="ECO:0000259" key="4">
    <source>
        <dbReference type="Pfam" id="PF13490"/>
    </source>
</evidence>
<dbReference type="AlphaFoldDB" id="A0AAW8EYA0"/>
<dbReference type="InterPro" id="IPR041916">
    <property type="entry name" value="Anti_sigma_zinc_sf"/>
</dbReference>
<dbReference type="Gene3D" id="1.10.10.1320">
    <property type="entry name" value="Anti-sigma factor, zinc-finger domain"/>
    <property type="match status" value="1"/>
</dbReference>
<gene>
    <name evidence="5" type="ORF">QFZ53_001850</name>
</gene>
<dbReference type="Proteomes" id="UP001244427">
    <property type="component" value="Unassembled WGS sequence"/>
</dbReference>
<dbReference type="EMBL" id="JAUSXV010000001">
    <property type="protein sequence ID" value="MDQ0647654.1"/>
    <property type="molecule type" value="Genomic_DNA"/>
</dbReference>
<reference evidence="5 6" key="1">
    <citation type="submission" date="2023-07" db="EMBL/GenBank/DDBJ databases">
        <title>Comparative genomics of wheat-associated soil bacteria to identify genetic determinants of phenazine resistance.</title>
        <authorList>
            <person name="Mouncey N."/>
        </authorList>
    </citation>
    <scope>NUCLEOTIDE SEQUENCE [LARGE SCALE GENOMIC DNA]</scope>
    <source>
        <strain evidence="5 6">W4I9-1</strain>
    </source>
</reference>
<keyword evidence="3" id="KW-0812">Transmembrane</keyword>
<keyword evidence="6" id="KW-1185">Reference proteome</keyword>
<keyword evidence="3" id="KW-0472">Membrane</keyword>
<sequence>MNADHERFAQWDAAYLLGALSATDRLDYEAHLARCPECRAAVAEVAPMLGLLSRVSPERASSLLHDAEPESPAVEHRARVLSLAAARQRRRRIWIVGVAAAAIIAVTSIGIPFASGLLQPPSKTVALEQVIDAPLSASVTLADVAWGTRIDMTCAYGSSGDAPEDGWAYAMVVVSDDGTESVLSTWRARPGSTAKLSAGTELPASGIAAVEIRSVRTGEVLMRTGVDAL</sequence>
<evidence type="ECO:0000256" key="3">
    <source>
        <dbReference type="SAM" id="Phobius"/>
    </source>
</evidence>
<keyword evidence="2" id="KW-0804">Transcription</keyword>
<organism evidence="5 6">
    <name type="scientific">Microbacterium natoriense</name>
    <dbReference type="NCBI Taxonomy" id="284570"/>
    <lineage>
        <taxon>Bacteria</taxon>
        <taxon>Bacillati</taxon>
        <taxon>Actinomycetota</taxon>
        <taxon>Actinomycetes</taxon>
        <taxon>Micrococcales</taxon>
        <taxon>Microbacteriaceae</taxon>
        <taxon>Microbacterium</taxon>
    </lineage>
</organism>
<protein>
    <recommendedName>
        <fullName evidence="4">Putative zinc-finger domain-containing protein</fullName>
    </recommendedName>
</protein>
<feature type="transmembrane region" description="Helical" evidence="3">
    <location>
        <begin position="93"/>
        <end position="114"/>
    </location>
</feature>
<keyword evidence="3" id="KW-1133">Transmembrane helix</keyword>
<proteinExistence type="predicted"/>
<dbReference type="Pfam" id="PF13490">
    <property type="entry name" value="zf-HC2"/>
    <property type="match status" value="1"/>
</dbReference>